<protein>
    <submittedName>
        <fullName evidence="1">Uncharacterized protein</fullName>
    </submittedName>
</protein>
<evidence type="ECO:0000313" key="1">
    <source>
        <dbReference type="EMBL" id="EMB26749.1"/>
    </source>
</evidence>
<dbReference type="AlphaFoldDB" id="M2BXA7"/>
<reference evidence="1 2" key="1">
    <citation type="submission" date="2012-01" db="EMBL/GenBank/DDBJ databases">
        <title>The Genome Sequence of Treponema denticola SP33.</title>
        <authorList>
            <consortium name="The Broad Institute Genome Sequencing Platform"/>
            <person name="Earl A."/>
            <person name="Ward D."/>
            <person name="Feldgarden M."/>
            <person name="Gevers D."/>
            <person name="Blanton J.M."/>
            <person name="Fenno C.J."/>
            <person name="Baranova O.V."/>
            <person name="Mathney J."/>
            <person name="Dewhirst F.E."/>
            <person name="Izard J."/>
            <person name="Young S.K."/>
            <person name="Zeng Q."/>
            <person name="Gargeya S."/>
            <person name="Fitzgerald M."/>
            <person name="Haas B."/>
            <person name="Abouelleil A."/>
            <person name="Alvarado L."/>
            <person name="Arachchi H.M."/>
            <person name="Berlin A."/>
            <person name="Chapman S.B."/>
            <person name="Gearin G."/>
            <person name="Goldberg J."/>
            <person name="Griggs A."/>
            <person name="Gujja S."/>
            <person name="Hansen M."/>
            <person name="Heiman D."/>
            <person name="Howarth C."/>
            <person name="Larimer J."/>
            <person name="Lui A."/>
            <person name="MacDonald P.J.P."/>
            <person name="McCowen C."/>
            <person name="Montmayeur A."/>
            <person name="Murphy C."/>
            <person name="Neiman D."/>
            <person name="Pearson M."/>
            <person name="Priest M."/>
            <person name="Roberts A."/>
            <person name="Saif S."/>
            <person name="Shea T."/>
            <person name="Sisk P."/>
            <person name="Stolte C."/>
            <person name="Sykes S."/>
            <person name="Wortman J."/>
            <person name="Nusbaum C."/>
            <person name="Birren B."/>
        </authorList>
    </citation>
    <scope>NUCLEOTIDE SEQUENCE [LARGE SCALE GENOMIC DNA]</scope>
    <source>
        <strain evidence="1 2">SP33</strain>
    </source>
</reference>
<dbReference type="Proteomes" id="UP000016183">
    <property type="component" value="Unassembled WGS sequence"/>
</dbReference>
<dbReference type="EMBL" id="AGDZ01000013">
    <property type="protein sequence ID" value="EMB26749.1"/>
    <property type="molecule type" value="Genomic_DNA"/>
</dbReference>
<sequence length="49" mass="5796">MKLEEEKYKFNTSDDDEEPLENFIDDTEGILSHCLSTKQIEDFISFFFG</sequence>
<dbReference type="PATRIC" id="fig|999437.3.peg.405"/>
<name>M2BXA7_TREDN</name>
<organism evidence="1 2">
    <name type="scientific">Treponema denticola SP33</name>
    <dbReference type="NCBI Taxonomy" id="999437"/>
    <lineage>
        <taxon>Bacteria</taxon>
        <taxon>Pseudomonadati</taxon>
        <taxon>Spirochaetota</taxon>
        <taxon>Spirochaetia</taxon>
        <taxon>Spirochaetales</taxon>
        <taxon>Treponemataceae</taxon>
        <taxon>Treponema</taxon>
    </lineage>
</organism>
<proteinExistence type="predicted"/>
<dbReference type="HOGENOM" id="CLU_3158995_0_0_12"/>
<evidence type="ECO:0000313" key="2">
    <source>
        <dbReference type="Proteomes" id="UP000016183"/>
    </source>
</evidence>
<accession>M2BXA7</accession>
<dbReference type="RefSeq" id="WP_010693363.1">
    <property type="nucleotide sequence ID" value="NZ_KB442453.1"/>
</dbReference>
<gene>
    <name evidence="1" type="ORF">HMPREF9733_00404</name>
</gene>
<comment type="caution">
    <text evidence="1">The sequence shown here is derived from an EMBL/GenBank/DDBJ whole genome shotgun (WGS) entry which is preliminary data.</text>
</comment>